<feature type="compositionally biased region" description="Basic and acidic residues" evidence="1">
    <location>
        <begin position="149"/>
        <end position="163"/>
    </location>
</feature>
<dbReference type="RefSeq" id="XP_067477440.1">
    <property type="nucleotide sequence ID" value="XM_067625420.1"/>
</dbReference>
<dbReference type="GeneID" id="93577908"/>
<sequence length="176" mass="20421">MAQPRIVQISCSSPDETQLALRAGFTRDLGINILTPQGQQNLDSFPVIRGSQRAFQLRNGEVMRVCDYVRLHIWRDGASRSEEEEFYIPLHEIPEFRNILETHVILGRDCFLKLKDFADDHASLAPIQLDRQTKEQKEKQQKALELKRKEAQENANKRLELQRQRRQQRAGATGRS</sequence>
<proteinExistence type="predicted"/>
<dbReference type="OrthoDB" id="4482542at2759"/>
<dbReference type="EMBL" id="KV878687">
    <property type="protein sequence ID" value="OJJ70191.1"/>
    <property type="molecule type" value="Genomic_DNA"/>
</dbReference>
<dbReference type="AlphaFoldDB" id="A0A1L9UEX5"/>
<dbReference type="Proteomes" id="UP000184499">
    <property type="component" value="Unassembled WGS sequence"/>
</dbReference>
<dbReference type="VEuPathDB" id="FungiDB:ASPBRDRAFT_45487"/>
<feature type="region of interest" description="Disordered" evidence="1">
    <location>
        <begin position="149"/>
        <end position="176"/>
    </location>
</feature>
<gene>
    <name evidence="2" type="ORF">ASPBRDRAFT_45487</name>
</gene>
<reference evidence="3" key="1">
    <citation type="journal article" date="2017" name="Genome Biol.">
        <title>Comparative genomics reveals high biological diversity and specific adaptations in the industrially and medically important fungal genus Aspergillus.</title>
        <authorList>
            <person name="de Vries R.P."/>
            <person name="Riley R."/>
            <person name="Wiebenga A."/>
            <person name="Aguilar-Osorio G."/>
            <person name="Amillis S."/>
            <person name="Uchima C.A."/>
            <person name="Anderluh G."/>
            <person name="Asadollahi M."/>
            <person name="Askin M."/>
            <person name="Barry K."/>
            <person name="Battaglia E."/>
            <person name="Bayram O."/>
            <person name="Benocci T."/>
            <person name="Braus-Stromeyer S.A."/>
            <person name="Caldana C."/>
            <person name="Canovas D."/>
            <person name="Cerqueira G.C."/>
            <person name="Chen F."/>
            <person name="Chen W."/>
            <person name="Choi C."/>
            <person name="Clum A."/>
            <person name="Dos Santos R.A."/>
            <person name="Damasio A.R."/>
            <person name="Diallinas G."/>
            <person name="Emri T."/>
            <person name="Fekete E."/>
            <person name="Flipphi M."/>
            <person name="Freyberg S."/>
            <person name="Gallo A."/>
            <person name="Gournas C."/>
            <person name="Habgood R."/>
            <person name="Hainaut M."/>
            <person name="Harispe M.L."/>
            <person name="Henrissat B."/>
            <person name="Hilden K.S."/>
            <person name="Hope R."/>
            <person name="Hossain A."/>
            <person name="Karabika E."/>
            <person name="Karaffa L."/>
            <person name="Karanyi Z."/>
            <person name="Krasevec N."/>
            <person name="Kuo A."/>
            <person name="Kusch H."/>
            <person name="LaButti K."/>
            <person name="Lagendijk E.L."/>
            <person name="Lapidus A."/>
            <person name="Levasseur A."/>
            <person name="Lindquist E."/>
            <person name="Lipzen A."/>
            <person name="Logrieco A.F."/>
            <person name="MacCabe A."/>
            <person name="Maekelae M.R."/>
            <person name="Malavazi I."/>
            <person name="Melin P."/>
            <person name="Meyer V."/>
            <person name="Mielnichuk N."/>
            <person name="Miskei M."/>
            <person name="Molnar A.P."/>
            <person name="Mule G."/>
            <person name="Ngan C.Y."/>
            <person name="Orejas M."/>
            <person name="Orosz E."/>
            <person name="Ouedraogo J.P."/>
            <person name="Overkamp K.M."/>
            <person name="Park H.-S."/>
            <person name="Perrone G."/>
            <person name="Piumi F."/>
            <person name="Punt P.J."/>
            <person name="Ram A.F."/>
            <person name="Ramon A."/>
            <person name="Rauscher S."/>
            <person name="Record E."/>
            <person name="Riano-Pachon D.M."/>
            <person name="Robert V."/>
            <person name="Roehrig J."/>
            <person name="Ruller R."/>
            <person name="Salamov A."/>
            <person name="Salih N.S."/>
            <person name="Samson R.A."/>
            <person name="Sandor E."/>
            <person name="Sanguinetti M."/>
            <person name="Schuetze T."/>
            <person name="Sepcic K."/>
            <person name="Shelest E."/>
            <person name="Sherlock G."/>
            <person name="Sophianopoulou V."/>
            <person name="Squina F.M."/>
            <person name="Sun H."/>
            <person name="Susca A."/>
            <person name="Todd R.B."/>
            <person name="Tsang A."/>
            <person name="Unkles S.E."/>
            <person name="van de Wiele N."/>
            <person name="van Rossen-Uffink D."/>
            <person name="Oliveira J.V."/>
            <person name="Vesth T.C."/>
            <person name="Visser J."/>
            <person name="Yu J.-H."/>
            <person name="Zhou M."/>
            <person name="Andersen M.R."/>
            <person name="Archer D.B."/>
            <person name="Baker S.E."/>
            <person name="Benoit I."/>
            <person name="Brakhage A.A."/>
            <person name="Braus G.H."/>
            <person name="Fischer R."/>
            <person name="Frisvad J.C."/>
            <person name="Goldman G.H."/>
            <person name="Houbraken J."/>
            <person name="Oakley B."/>
            <person name="Pocsi I."/>
            <person name="Scazzocchio C."/>
            <person name="Seiboth B."/>
            <person name="vanKuyk P.A."/>
            <person name="Wortman J."/>
            <person name="Dyer P.S."/>
            <person name="Grigoriev I.V."/>
        </authorList>
    </citation>
    <scope>NUCLEOTIDE SEQUENCE [LARGE SCALE GENOMIC DNA]</scope>
    <source>
        <strain evidence="3">CBS 101740 / IMI 381727 / IBT 21946</strain>
    </source>
</reference>
<evidence type="ECO:0000313" key="3">
    <source>
        <dbReference type="Proteomes" id="UP000184499"/>
    </source>
</evidence>
<organism evidence="2 3">
    <name type="scientific">Aspergillus brasiliensis (strain CBS 101740 / IMI 381727 / IBT 21946)</name>
    <dbReference type="NCBI Taxonomy" id="767769"/>
    <lineage>
        <taxon>Eukaryota</taxon>
        <taxon>Fungi</taxon>
        <taxon>Dikarya</taxon>
        <taxon>Ascomycota</taxon>
        <taxon>Pezizomycotina</taxon>
        <taxon>Eurotiomycetes</taxon>
        <taxon>Eurotiomycetidae</taxon>
        <taxon>Eurotiales</taxon>
        <taxon>Aspergillaceae</taxon>
        <taxon>Aspergillus</taxon>
        <taxon>Aspergillus subgen. Circumdati</taxon>
    </lineage>
</organism>
<evidence type="ECO:0000256" key="1">
    <source>
        <dbReference type="SAM" id="MobiDB-lite"/>
    </source>
</evidence>
<name>A0A1L9UEX5_ASPBC</name>
<accession>A0A1L9UEX5</accession>
<dbReference type="OMA" id="YVRLHIW"/>
<evidence type="ECO:0000313" key="2">
    <source>
        <dbReference type="EMBL" id="OJJ70191.1"/>
    </source>
</evidence>
<keyword evidence="3" id="KW-1185">Reference proteome</keyword>
<protein>
    <submittedName>
        <fullName evidence="2">Uncharacterized protein</fullName>
    </submittedName>
</protein>